<dbReference type="InterPro" id="IPR015422">
    <property type="entry name" value="PyrdxlP-dep_Trfase_small"/>
</dbReference>
<evidence type="ECO:0000256" key="1">
    <source>
        <dbReference type="ARBA" id="ARBA00001933"/>
    </source>
</evidence>
<dbReference type="PANTHER" id="PTHR43797:SF2">
    <property type="entry name" value="HOMOCYSTEINE_CYSTEINE SYNTHASE"/>
    <property type="match status" value="1"/>
</dbReference>
<evidence type="ECO:0000256" key="4">
    <source>
        <dbReference type="ARBA" id="ARBA00022898"/>
    </source>
</evidence>
<keyword evidence="3 6" id="KW-0808">Transferase</keyword>
<dbReference type="NCBIfam" id="TIGR01326">
    <property type="entry name" value="OAH_OAS_sulfhy"/>
    <property type="match status" value="1"/>
</dbReference>
<dbReference type="PIRSF" id="PIRSF001434">
    <property type="entry name" value="CGS"/>
    <property type="match status" value="1"/>
</dbReference>
<dbReference type="PROSITE" id="PS00868">
    <property type="entry name" value="CYS_MET_METAB_PP"/>
    <property type="match status" value="1"/>
</dbReference>
<dbReference type="GO" id="GO:0003961">
    <property type="term" value="F:O-acetylhomoserine aminocarboxypropyltransferase activity"/>
    <property type="evidence" value="ECO:0007669"/>
    <property type="project" value="UniProtKB-EC"/>
</dbReference>
<evidence type="ECO:0000313" key="7">
    <source>
        <dbReference type="Proteomes" id="UP001431010"/>
    </source>
</evidence>
<protein>
    <submittedName>
        <fullName evidence="6">O-acetylhomoserine aminocarboxypropyltransferase</fullName>
        <ecNumber evidence="6">2.5.1.49</ecNumber>
    </submittedName>
</protein>
<dbReference type="InterPro" id="IPR000277">
    <property type="entry name" value="Cys/Met-Metab_PyrdxlP-dep_enz"/>
</dbReference>
<name>A0ABY3RBU4_9BRAD</name>
<dbReference type="SUPFAM" id="SSF53383">
    <property type="entry name" value="PLP-dependent transferases"/>
    <property type="match status" value="1"/>
</dbReference>
<gene>
    <name evidence="6" type="ORF">LQG66_37115</name>
</gene>
<evidence type="ECO:0000256" key="5">
    <source>
        <dbReference type="RuleBase" id="RU362118"/>
    </source>
</evidence>
<dbReference type="Proteomes" id="UP001431010">
    <property type="component" value="Chromosome"/>
</dbReference>
<reference evidence="6" key="1">
    <citation type="journal article" date="2024" name="Antonie Van Leeuwenhoek">
        <title>Bradyrhizobium ontarionense sp. nov., a novel bacterial symbiont isolated from Aeschynomene indica (Indian jointvetch), harbours photosynthesis, nitrogen fixation and nitrous oxide (N2O) reductase genes.</title>
        <authorList>
            <person name="Bromfield E.S.P."/>
            <person name="Cloutier S."/>
        </authorList>
    </citation>
    <scope>NUCLEOTIDE SEQUENCE</scope>
    <source>
        <strain evidence="6">A19</strain>
    </source>
</reference>
<dbReference type="InterPro" id="IPR054542">
    <property type="entry name" value="Cys_met_metab_PP"/>
</dbReference>
<dbReference type="Pfam" id="PF01053">
    <property type="entry name" value="Cys_Met_Meta_PP"/>
    <property type="match status" value="1"/>
</dbReference>
<organism evidence="6 7">
    <name type="scientific">Bradyrhizobium ontarionense</name>
    <dbReference type="NCBI Taxonomy" id="2898149"/>
    <lineage>
        <taxon>Bacteria</taxon>
        <taxon>Pseudomonadati</taxon>
        <taxon>Pseudomonadota</taxon>
        <taxon>Alphaproteobacteria</taxon>
        <taxon>Hyphomicrobiales</taxon>
        <taxon>Nitrobacteraceae</taxon>
        <taxon>Bradyrhizobium</taxon>
    </lineage>
</organism>
<sequence>MPPPKPPAFETLSLHAGQHPDSATGARAVPIYQTTSYVFEDTEHAAALFNLERAGHIYTRISNPTTSVLEERLAALEGGVGAVCTASGQAALHLAIATLLNAGDHIVASSSLYGGTINLLAHTLPRFGITTSFVKPRDHDGFRAAIKPNTRLLIGETLGNPGLEVLDIPKVSAIAHEAGVPLLIDNTFATPYLSQPIALGADIVMHSATKWLGGHGIAIGGAIIDGGGFDWRASGKFPQLTEPYAGYHGIVFDEQFGTAAFIMRARTEGLRDFGACLSPTNAFHLLQGVETLHLRMERHVANTRAVLEALTANKAVDWVLHPSLESHPDHALAKELLPRGAGSIISFGIKGGRPAGRKFIESLKLISHLANVGDAKTLVIHPASTTHQQMDAAQLAAAGIGEELIRLSVGIEAASDIIDDLGQALRASQKV</sequence>
<proteinExistence type="inferred from homology"/>
<keyword evidence="4 5" id="KW-0663">Pyridoxal phosphate</keyword>
<dbReference type="RefSeq" id="WP_231321930.1">
    <property type="nucleotide sequence ID" value="NZ_CP088156.1"/>
</dbReference>
<dbReference type="InterPro" id="IPR015421">
    <property type="entry name" value="PyrdxlP-dep_Trfase_major"/>
</dbReference>
<evidence type="ECO:0000313" key="6">
    <source>
        <dbReference type="EMBL" id="UFZ04738.1"/>
    </source>
</evidence>
<dbReference type="CDD" id="cd00614">
    <property type="entry name" value="CGS_like"/>
    <property type="match status" value="1"/>
</dbReference>
<comment type="similarity">
    <text evidence="2 5">Belongs to the trans-sulfuration enzymes family.</text>
</comment>
<dbReference type="EMBL" id="CP088156">
    <property type="protein sequence ID" value="UFZ04738.1"/>
    <property type="molecule type" value="Genomic_DNA"/>
</dbReference>
<dbReference type="InterPro" id="IPR015424">
    <property type="entry name" value="PyrdxlP-dep_Trfase"/>
</dbReference>
<dbReference type="Gene3D" id="3.40.640.10">
    <property type="entry name" value="Type I PLP-dependent aspartate aminotransferase-like (Major domain)"/>
    <property type="match status" value="1"/>
</dbReference>
<dbReference type="Gene3D" id="3.90.1150.10">
    <property type="entry name" value="Aspartate Aminotransferase, domain 1"/>
    <property type="match status" value="1"/>
</dbReference>
<dbReference type="EC" id="2.5.1.49" evidence="6"/>
<dbReference type="PANTHER" id="PTHR43797">
    <property type="entry name" value="HOMOCYSTEINE/CYSTEINE SYNTHASE"/>
    <property type="match status" value="1"/>
</dbReference>
<evidence type="ECO:0000256" key="2">
    <source>
        <dbReference type="ARBA" id="ARBA00009077"/>
    </source>
</evidence>
<dbReference type="NCBIfam" id="NF006004">
    <property type="entry name" value="PRK08134.1"/>
    <property type="match status" value="1"/>
</dbReference>
<accession>A0ABY3RBU4</accession>
<dbReference type="InterPro" id="IPR006235">
    <property type="entry name" value="OAc-hSer/O-AcSer_sulfhydrylase"/>
</dbReference>
<comment type="cofactor">
    <cofactor evidence="1 5">
        <name>pyridoxal 5'-phosphate</name>
        <dbReference type="ChEBI" id="CHEBI:597326"/>
    </cofactor>
</comment>
<evidence type="ECO:0000256" key="3">
    <source>
        <dbReference type="ARBA" id="ARBA00022679"/>
    </source>
</evidence>
<keyword evidence="7" id="KW-1185">Reference proteome</keyword>